<dbReference type="InterPro" id="IPR029063">
    <property type="entry name" value="SAM-dependent_MTases_sf"/>
</dbReference>
<dbReference type="GO" id="GO:0032259">
    <property type="term" value="P:methylation"/>
    <property type="evidence" value="ECO:0007669"/>
    <property type="project" value="UniProtKB-KW"/>
</dbReference>
<organism evidence="3 4">
    <name type="scientific">Colletotrichum sublineola</name>
    <name type="common">Sorghum anthracnose fungus</name>
    <dbReference type="NCBI Taxonomy" id="1173701"/>
    <lineage>
        <taxon>Eukaryota</taxon>
        <taxon>Fungi</taxon>
        <taxon>Dikarya</taxon>
        <taxon>Ascomycota</taxon>
        <taxon>Pezizomycotina</taxon>
        <taxon>Sordariomycetes</taxon>
        <taxon>Hypocreomycetidae</taxon>
        <taxon>Glomerellales</taxon>
        <taxon>Glomerellaceae</taxon>
        <taxon>Colletotrichum</taxon>
        <taxon>Colletotrichum graminicola species complex</taxon>
    </lineage>
</organism>
<dbReference type="HOGENOM" id="CLU_010595_7_1_1"/>
<dbReference type="PANTHER" id="PTHR43591">
    <property type="entry name" value="METHYLTRANSFERASE"/>
    <property type="match status" value="1"/>
</dbReference>
<accession>A0A066XTZ4</accession>
<evidence type="ECO:0000313" key="3">
    <source>
        <dbReference type="EMBL" id="KDN72347.1"/>
    </source>
</evidence>
<dbReference type="EMBL" id="JMSE01000001">
    <property type="protein sequence ID" value="KDN72347.1"/>
    <property type="molecule type" value="Genomic_DNA"/>
</dbReference>
<name>A0A066XTZ4_COLSU</name>
<gene>
    <name evidence="3" type="ORF">CSUB01_00030</name>
</gene>
<keyword evidence="3" id="KW-0489">Methyltransferase</keyword>
<dbReference type="OMA" id="GIIEHQD"/>
<dbReference type="Proteomes" id="UP000027238">
    <property type="component" value="Unassembled WGS sequence"/>
</dbReference>
<dbReference type="Gene3D" id="3.40.50.150">
    <property type="entry name" value="Vaccinia Virus protein VP39"/>
    <property type="match status" value="1"/>
</dbReference>
<protein>
    <submittedName>
        <fullName evidence="3">Putative methyltransferase domain-containing protein</fullName>
    </submittedName>
</protein>
<dbReference type="CDD" id="cd02440">
    <property type="entry name" value="AdoMet_MTases"/>
    <property type="match status" value="1"/>
</dbReference>
<comment type="caution">
    <text evidence="3">The sequence shown here is derived from an EMBL/GenBank/DDBJ whole genome shotgun (WGS) entry which is preliminary data.</text>
</comment>
<keyword evidence="4" id="KW-1185">Reference proteome</keyword>
<comment type="similarity">
    <text evidence="1">Belongs to the methyltransferase superfamily. LaeA methyltransferase family.</text>
</comment>
<dbReference type="OrthoDB" id="10017101at2759"/>
<dbReference type="Pfam" id="PF13489">
    <property type="entry name" value="Methyltransf_23"/>
    <property type="match status" value="1"/>
</dbReference>
<dbReference type="eggNOG" id="ENOG502STQS">
    <property type="taxonomic scope" value="Eukaryota"/>
</dbReference>
<dbReference type="SUPFAM" id="SSF53335">
    <property type="entry name" value="S-adenosyl-L-methionine-dependent methyltransferases"/>
    <property type="match status" value="1"/>
</dbReference>
<evidence type="ECO:0000256" key="1">
    <source>
        <dbReference type="ARBA" id="ARBA00038158"/>
    </source>
</evidence>
<feature type="region of interest" description="Disordered" evidence="2">
    <location>
        <begin position="1"/>
        <end position="20"/>
    </location>
</feature>
<dbReference type="PANTHER" id="PTHR43591:SF24">
    <property type="entry name" value="2-METHOXY-6-POLYPRENYL-1,4-BENZOQUINOL METHYLASE, MITOCHONDRIAL"/>
    <property type="match status" value="1"/>
</dbReference>
<proteinExistence type="inferred from homology"/>
<dbReference type="GO" id="GO:0008168">
    <property type="term" value="F:methyltransferase activity"/>
    <property type="evidence" value="ECO:0007669"/>
    <property type="project" value="UniProtKB-KW"/>
</dbReference>
<dbReference type="AlphaFoldDB" id="A0A066XTZ4"/>
<keyword evidence="3" id="KW-0808">Transferase</keyword>
<dbReference type="STRING" id="1173701.A0A066XTZ4"/>
<sequence length="304" mass="32821">MATDITKGRTFASEDGPYQLPNDAVEHERLDAQYRAFAEVMGGKVFHAPFAPPSGSFPSQPRKILDIGCGTGIFTAQLARLFPSAEVIGVDLSPVPAGRHGDVPNARFLLGSVADLLGRGELEAGTFDYVFQRLTILGIVGWEAHLRDVVAPLLAPGGFVEVQEYDSMPRAGDRGCAGEAHGTELGDRWEWFCAWIEDTRDIGLDLKVGGRMAELLAGAGIGVVARDVYDIPNAGPPSLRGSEDGYWNTVVDTYWGVVERTSGPRRSPEALGAMRKNYDETFAANIENLIVRLHVVIGRKPATA</sequence>
<evidence type="ECO:0000256" key="2">
    <source>
        <dbReference type="SAM" id="MobiDB-lite"/>
    </source>
</evidence>
<evidence type="ECO:0000313" key="4">
    <source>
        <dbReference type="Proteomes" id="UP000027238"/>
    </source>
</evidence>
<reference evidence="4" key="1">
    <citation type="journal article" date="2014" name="Genome Announc.">
        <title>Draft genome sequence of Colletotrichum sublineola, a destructive pathogen of cultivated sorghum.</title>
        <authorList>
            <person name="Baroncelli R."/>
            <person name="Sanz-Martin J.M."/>
            <person name="Rech G.E."/>
            <person name="Sukno S.A."/>
            <person name="Thon M.R."/>
        </authorList>
    </citation>
    <scope>NUCLEOTIDE SEQUENCE [LARGE SCALE GENOMIC DNA]</scope>
    <source>
        <strain evidence="4">TX430BB</strain>
    </source>
</reference>